<evidence type="ECO:0000256" key="1">
    <source>
        <dbReference type="SAM" id="Phobius"/>
    </source>
</evidence>
<dbReference type="RefSeq" id="WP_010855333.1">
    <property type="nucleotide sequence ID" value="NZ_AQHR01000088.1"/>
</dbReference>
<reference evidence="2 3" key="1">
    <citation type="submission" date="2013-02" db="EMBL/GenBank/DDBJ databases">
        <title>A novel strain isolated from Lonar lake, Maharashtra, India.</title>
        <authorList>
            <person name="Singh A."/>
        </authorList>
    </citation>
    <scope>NUCLEOTIDE SEQUENCE [LARGE SCALE GENOMIC DNA]</scope>
    <source>
        <strain evidence="2 3">AK24</strain>
    </source>
</reference>
<sequence length="116" mass="13221">MGFVPIFITLGAFVGMFSLLVSHNMGLRRKRYMAAVEELQNQLQVSSPKISSEGDGLRVLEGEFQRQRAAKKVSELEIAKIERLFQEAKLGRHAYRTLIRTKPYAFVAKLFGHRPI</sequence>
<keyword evidence="1" id="KW-0472">Membrane</keyword>
<accession>R7ZPQ5</accession>
<feature type="transmembrane region" description="Helical" evidence="1">
    <location>
        <begin position="6"/>
        <end position="23"/>
    </location>
</feature>
<dbReference type="OrthoDB" id="840017at2"/>
<proteinExistence type="predicted"/>
<organism evidence="2 3">
    <name type="scientific">Lunatimonas lonarensis</name>
    <dbReference type="NCBI Taxonomy" id="1232681"/>
    <lineage>
        <taxon>Bacteria</taxon>
        <taxon>Pseudomonadati</taxon>
        <taxon>Bacteroidota</taxon>
        <taxon>Cytophagia</taxon>
        <taxon>Cytophagales</taxon>
        <taxon>Cyclobacteriaceae</taxon>
    </lineage>
</organism>
<dbReference type="Proteomes" id="UP000013909">
    <property type="component" value="Unassembled WGS sequence"/>
</dbReference>
<keyword evidence="3" id="KW-1185">Reference proteome</keyword>
<keyword evidence="1" id="KW-1133">Transmembrane helix</keyword>
<keyword evidence="1" id="KW-0812">Transmembrane</keyword>
<dbReference type="STRING" id="1232681.ADIS_3200"/>
<dbReference type="EMBL" id="AQHR01000088">
    <property type="protein sequence ID" value="EON76072.1"/>
    <property type="molecule type" value="Genomic_DNA"/>
</dbReference>
<name>R7ZPQ5_9BACT</name>
<evidence type="ECO:0000313" key="3">
    <source>
        <dbReference type="Proteomes" id="UP000013909"/>
    </source>
</evidence>
<comment type="caution">
    <text evidence="2">The sequence shown here is derived from an EMBL/GenBank/DDBJ whole genome shotgun (WGS) entry which is preliminary data.</text>
</comment>
<gene>
    <name evidence="2" type="ORF">ADIS_3200</name>
</gene>
<dbReference type="AlphaFoldDB" id="R7ZPQ5"/>
<evidence type="ECO:0000313" key="2">
    <source>
        <dbReference type="EMBL" id="EON76072.1"/>
    </source>
</evidence>
<protein>
    <submittedName>
        <fullName evidence="2">Uncharacterized protein</fullName>
    </submittedName>
</protein>